<evidence type="ECO:0000313" key="1">
    <source>
        <dbReference type="EMBL" id="GAE24380.1"/>
    </source>
</evidence>
<gene>
    <name evidence="1" type="ORF">JCM9140_298</name>
</gene>
<comment type="caution">
    <text evidence="1">The sequence shown here is derived from an EMBL/GenBank/DDBJ whole genome shotgun (WGS) entry which is preliminary data.</text>
</comment>
<protein>
    <submittedName>
        <fullName evidence="1">Uncharacterized protein</fullName>
    </submittedName>
</protein>
<organism evidence="1 2">
    <name type="scientific">Halalkalibacter wakoensis JCM 9140</name>
    <dbReference type="NCBI Taxonomy" id="1236970"/>
    <lineage>
        <taxon>Bacteria</taxon>
        <taxon>Bacillati</taxon>
        <taxon>Bacillota</taxon>
        <taxon>Bacilli</taxon>
        <taxon>Bacillales</taxon>
        <taxon>Bacillaceae</taxon>
        <taxon>Halalkalibacter</taxon>
    </lineage>
</organism>
<sequence length="120" mass="13869">MFRGMAYCEASLHIYCKEDDETERKKQIHPIQSYCSNTVKVTGVTVVQSVYEEESTHYVLTLSVTAEVLVQYDRLITHLNDYRVNACREFRRQFPAAGAVMAHSLDTYSPFRLDGFIHRA</sequence>
<proteinExistence type="predicted"/>
<accession>W4PXG6</accession>
<keyword evidence="2" id="KW-1185">Reference proteome</keyword>
<evidence type="ECO:0000313" key="2">
    <source>
        <dbReference type="Proteomes" id="UP000018890"/>
    </source>
</evidence>
<dbReference type="OrthoDB" id="2878666at2"/>
<dbReference type="Proteomes" id="UP000018890">
    <property type="component" value="Unassembled WGS sequence"/>
</dbReference>
<name>W4PXG6_9BACI</name>
<reference evidence="1" key="1">
    <citation type="journal article" date="2014" name="Genome Announc.">
        <title>Draft Genome Sequences of Three Alkaliphilic Bacillus Strains, Bacillus wakoensis JCM 9140T, Bacillus akibai JCM 9157T, and Bacillus hemicellulosilyticus JCM 9152T.</title>
        <authorList>
            <person name="Yuki M."/>
            <person name="Oshima K."/>
            <person name="Suda W."/>
            <person name="Oshida Y."/>
            <person name="Kitamura K."/>
            <person name="Iida T."/>
            <person name="Hattori M."/>
            <person name="Ohkuma M."/>
        </authorList>
    </citation>
    <scope>NUCLEOTIDE SEQUENCE [LARGE SCALE GENOMIC DNA]</scope>
    <source>
        <strain evidence="1">JCM 9140</strain>
    </source>
</reference>
<dbReference type="RefSeq" id="WP_034741221.1">
    <property type="nucleotide sequence ID" value="NZ_BAUT01000001.1"/>
</dbReference>
<dbReference type="AlphaFoldDB" id="W4PXG6"/>
<dbReference type="EMBL" id="BAUT01000001">
    <property type="protein sequence ID" value="GAE24380.1"/>
    <property type="molecule type" value="Genomic_DNA"/>
</dbReference>
<dbReference type="STRING" id="1236970.JCM9140_298"/>